<feature type="region of interest" description="Disordered" evidence="5">
    <location>
        <begin position="71"/>
        <end position="110"/>
    </location>
</feature>
<evidence type="ECO:0000313" key="6">
    <source>
        <dbReference type="EMBL" id="SGZ56691.1"/>
    </source>
</evidence>
<keyword evidence="2" id="KW-0378">Hydrolase</keyword>
<evidence type="ECO:0000256" key="4">
    <source>
        <dbReference type="PIRSR" id="PIRSR600407-2"/>
    </source>
</evidence>
<comment type="similarity">
    <text evidence="1">Belongs to the GDA1/CD39 NTPase family.</text>
</comment>
<feature type="binding site" evidence="4">
    <location>
        <begin position="249"/>
        <end position="253"/>
    </location>
    <ligand>
        <name>ATP</name>
        <dbReference type="ChEBI" id="CHEBI:30616"/>
    </ligand>
</feature>
<dbReference type="GO" id="GO:0004382">
    <property type="term" value="F:GDP phosphatase activity"/>
    <property type="evidence" value="ECO:0007669"/>
    <property type="project" value="TreeGrafter"/>
</dbReference>
<accession>A0A1L0BZM0</accession>
<sequence>MAVSKRKKQVQIKTAPVANKDGIPYDYLVVIDSGSKGSRVYVYNWLNPQHALEAGIDLSLGPRLNLVREFTRDKSGEGKEDQDQDTDSDTDSDAESDLEPNDKSGSVRFPKIHSGKKWHHKMTPGISSFNQSPQKVGNHHLSYLLSLASVVVPKSEHSRTPIFLHATAGMRILPPNEQEPILENVCLYFSSNSDFYIPDCKSHVNIIDGDVEGLYGWLSINYMLGAFDHPEDHQHGKNHSTYGLLDMGGASTQVVFLPNSTEAAEHNNNLYKITLSALPQLANSDKREDTIGNYLLPELKEYDVYSDSFLGFGMFQARNKYRKFLLDDYRKAQDLPEDAYRFRTPISDPCLPKGFTTTDEINSHNLDFIGESNFEGCLKSIFPVLSNATHTSGTGKFEGDCQQLSETSRVSSCLLNQFIPSFDFDINHFVGVSGYWDALNKLLSTDTNPSKDEYTEKYDYNVIYKKTKELCSQPLKELLQLNHLKTKKRD</sequence>
<keyword evidence="4" id="KW-0547">Nucleotide-binding</keyword>
<dbReference type="Pfam" id="PF01150">
    <property type="entry name" value="GDA1_CD39"/>
    <property type="match status" value="1"/>
</dbReference>
<organism evidence="6 7">
    <name type="scientific">Sungouiella intermedia</name>
    <dbReference type="NCBI Taxonomy" id="45354"/>
    <lineage>
        <taxon>Eukaryota</taxon>
        <taxon>Fungi</taxon>
        <taxon>Dikarya</taxon>
        <taxon>Ascomycota</taxon>
        <taxon>Saccharomycotina</taxon>
        <taxon>Pichiomycetes</taxon>
        <taxon>Metschnikowiaceae</taxon>
        <taxon>Sungouiella</taxon>
    </lineage>
</organism>
<dbReference type="Gene3D" id="3.30.420.40">
    <property type="match status" value="1"/>
</dbReference>
<evidence type="ECO:0000256" key="2">
    <source>
        <dbReference type="ARBA" id="ARBA00022801"/>
    </source>
</evidence>
<dbReference type="Proteomes" id="UP000182259">
    <property type="component" value="Chromosome V"/>
</dbReference>
<dbReference type="InterPro" id="IPR000407">
    <property type="entry name" value="GDA1_CD39_NTPase"/>
</dbReference>
<dbReference type="PANTHER" id="PTHR11782:SF121">
    <property type="entry name" value="NUCLEOSIDE-DIPHOSPHATASE MIG-23"/>
    <property type="match status" value="1"/>
</dbReference>
<evidence type="ECO:0000256" key="3">
    <source>
        <dbReference type="PIRSR" id="PIRSR600407-1"/>
    </source>
</evidence>
<dbReference type="EMBL" id="LT635768">
    <property type="protein sequence ID" value="SGZ56691.1"/>
    <property type="molecule type" value="Genomic_DNA"/>
</dbReference>
<dbReference type="GO" id="GO:0016020">
    <property type="term" value="C:membrane"/>
    <property type="evidence" value="ECO:0007669"/>
    <property type="project" value="TreeGrafter"/>
</dbReference>
<reference evidence="6 7" key="1">
    <citation type="submission" date="2016-10" db="EMBL/GenBank/DDBJ databases">
        <authorList>
            <person name="de Groot N.N."/>
        </authorList>
    </citation>
    <scope>NUCLEOTIDE SEQUENCE [LARGE SCALE GENOMIC DNA]</scope>
    <source>
        <strain evidence="6 7">PYCC 4715</strain>
    </source>
</reference>
<feature type="active site" description="Proton acceptor" evidence="3">
    <location>
        <position position="212"/>
    </location>
</feature>
<feature type="compositionally biased region" description="Acidic residues" evidence="5">
    <location>
        <begin position="82"/>
        <end position="99"/>
    </location>
</feature>
<dbReference type="GO" id="GO:0017111">
    <property type="term" value="F:ribonucleoside triphosphate phosphatase activity"/>
    <property type="evidence" value="ECO:0007669"/>
    <property type="project" value="TreeGrafter"/>
</dbReference>
<name>A0A1L0BZM0_9ASCO</name>
<evidence type="ECO:0000256" key="1">
    <source>
        <dbReference type="ARBA" id="ARBA00009283"/>
    </source>
</evidence>
<dbReference type="AlphaFoldDB" id="A0A1L0BZM0"/>
<evidence type="ECO:0000313" key="7">
    <source>
        <dbReference type="Proteomes" id="UP000182259"/>
    </source>
</evidence>
<dbReference type="GO" id="GO:0005794">
    <property type="term" value="C:Golgi apparatus"/>
    <property type="evidence" value="ECO:0007669"/>
    <property type="project" value="TreeGrafter"/>
</dbReference>
<feature type="compositionally biased region" description="Basic and acidic residues" evidence="5">
    <location>
        <begin position="71"/>
        <end position="81"/>
    </location>
</feature>
<evidence type="ECO:0000256" key="5">
    <source>
        <dbReference type="SAM" id="MobiDB-lite"/>
    </source>
</evidence>
<proteinExistence type="inferred from homology"/>
<dbReference type="GO" id="GO:0006256">
    <property type="term" value="P:UDP catabolic process"/>
    <property type="evidence" value="ECO:0007669"/>
    <property type="project" value="TreeGrafter"/>
</dbReference>
<dbReference type="GO" id="GO:0045134">
    <property type="term" value="F:UDP phosphatase activity"/>
    <property type="evidence" value="ECO:0007669"/>
    <property type="project" value="TreeGrafter"/>
</dbReference>
<keyword evidence="4" id="KW-0067">ATP-binding</keyword>
<protein>
    <submittedName>
        <fullName evidence="6">CIC11C00000003039</fullName>
    </submittedName>
</protein>
<dbReference type="GO" id="GO:0005524">
    <property type="term" value="F:ATP binding"/>
    <property type="evidence" value="ECO:0007669"/>
    <property type="project" value="UniProtKB-KW"/>
</dbReference>
<gene>
    <name evidence="6" type="ORF">SAMEA4029009_CIC11G00000003039</name>
</gene>
<dbReference type="PANTHER" id="PTHR11782">
    <property type="entry name" value="ADENOSINE/GUANOSINE DIPHOSPHATASE"/>
    <property type="match status" value="1"/>
</dbReference>
<dbReference type="Gene3D" id="3.30.420.150">
    <property type="entry name" value="Exopolyphosphatase. Domain 2"/>
    <property type="match status" value="1"/>
</dbReference>
<dbReference type="GO" id="GO:0046036">
    <property type="term" value="P:CTP metabolic process"/>
    <property type="evidence" value="ECO:0007669"/>
    <property type="project" value="TreeGrafter"/>
</dbReference>